<dbReference type="EnsemblPlants" id="AES70416">
    <property type="protein sequence ID" value="AES70416"/>
    <property type="gene ID" value="MTR_3g054960"/>
</dbReference>
<dbReference type="Proteomes" id="UP000002051">
    <property type="component" value="Chromosome 3"/>
</dbReference>
<dbReference type="eggNOG" id="KOG1737">
    <property type="taxonomic scope" value="Eukaryota"/>
</dbReference>
<keyword evidence="3" id="KW-1185">Reference proteome</keyword>
<protein>
    <submittedName>
        <fullName evidence="1">Oxysterol-binding protein, putative</fullName>
    </submittedName>
</protein>
<accession>A0A0C3VGC2</accession>
<sequence length="72" mass="8599">MKRMGRVYNSSEELKILITGKWNEAFRYQVCDPEGEPLQELNSKRLAVQLFSSMLWPQRNLRLLIQADMLWK</sequence>
<organism evidence="1 3">
    <name type="scientific">Medicago truncatula</name>
    <name type="common">Barrel medic</name>
    <name type="synonym">Medicago tribuloides</name>
    <dbReference type="NCBI Taxonomy" id="3880"/>
    <lineage>
        <taxon>Eukaryota</taxon>
        <taxon>Viridiplantae</taxon>
        <taxon>Streptophyta</taxon>
        <taxon>Embryophyta</taxon>
        <taxon>Tracheophyta</taxon>
        <taxon>Spermatophyta</taxon>
        <taxon>Magnoliopsida</taxon>
        <taxon>eudicotyledons</taxon>
        <taxon>Gunneridae</taxon>
        <taxon>Pentapetalae</taxon>
        <taxon>rosids</taxon>
        <taxon>fabids</taxon>
        <taxon>Fabales</taxon>
        <taxon>Fabaceae</taxon>
        <taxon>Papilionoideae</taxon>
        <taxon>50 kb inversion clade</taxon>
        <taxon>NPAAA clade</taxon>
        <taxon>Hologalegina</taxon>
        <taxon>IRL clade</taxon>
        <taxon>Trifolieae</taxon>
        <taxon>Medicago</taxon>
    </lineage>
</organism>
<evidence type="ECO:0000313" key="2">
    <source>
        <dbReference type="EnsemblPlants" id="AES70416"/>
    </source>
</evidence>
<evidence type="ECO:0000313" key="3">
    <source>
        <dbReference type="Proteomes" id="UP000002051"/>
    </source>
</evidence>
<reference evidence="2" key="3">
    <citation type="submission" date="2015-04" db="UniProtKB">
        <authorList>
            <consortium name="EnsemblPlants"/>
        </authorList>
    </citation>
    <scope>IDENTIFICATION</scope>
    <source>
        <strain evidence="2">cv. Jemalong A17</strain>
    </source>
</reference>
<reference evidence="1 3" key="1">
    <citation type="journal article" date="2011" name="Nature">
        <title>The Medicago genome provides insight into the evolution of rhizobial symbioses.</title>
        <authorList>
            <person name="Young N.D."/>
            <person name="Debelle F."/>
            <person name="Oldroyd G.E."/>
            <person name="Geurts R."/>
            <person name="Cannon S.B."/>
            <person name="Udvardi M.K."/>
            <person name="Benedito V.A."/>
            <person name="Mayer K.F."/>
            <person name="Gouzy J."/>
            <person name="Schoof H."/>
            <person name="Van de Peer Y."/>
            <person name="Proost S."/>
            <person name="Cook D.R."/>
            <person name="Meyers B.C."/>
            <person name="Spannagl M."/>
            <person name="Cheung F."/>
            <person name="De Mita S."/>
            <person name="Krishnakumar V."/>
            <person name="Gundlach H."/>
            <person name="Zhou S."/>
            <person name="Mudge J."/>
            <person name="Bharti A.K."/>
            <person name="Murray J.D."/>
            <person name="Naoumkina M.A."/>
            <person name="Rosen B."/>
            <person name="Silverstein K.A."/>
            <person name="Tang H."/>
            <person name="Rombauts S."/>
            <person name="Zhao P.X."/>
            <person name="Zhou P."/>
            <person name="Barbe V."/>
            <person name="Bardou P."/>
            <person name="Bechner M."/>
            <person name="Bellec A."/>
            <person name="Berger A."/>
            <person name="Berges H."/>
            <person name="Bidwell S."/>
            <person name="Bisseling T."/>
            <person name="Choisne N."/>
            <person name="Couloux A."/>
            <person name="Denny R."/>
            <person name="Deshpande S."/>
            <person name="Dai X."/>
            <person name="Doyle J.J."/>
            <person name="Dudez A.M."/>
            <person name="Farmer A.D."/>
            <person name="Fouteau S."/>
            <person name="Franken C."/>
            <person name="Gibelin C."/>
            <person name="Gish J."/>
            <person name="Goldstein S."/>
            <person name="Gonzalez A.J."/>
            <person name="Green P.J."/>
            <person name="Hallab A."/>
            <person name="Hartog M."/>
            <person name="Hua A."/>
            <person name="Humphray S.J."/>
            <person name="Jeong D.H."/>
            <person name="Jing Y."/>
            <person name="Jocker A."/>
            <person name="Kenton S.M."/>
            <person name="Kim D.J."/>
            <person name="Klee K."/>
            <person name="Lai H."/>
            <person name="Lang C."/>
            <person name="Lin S."/>
            <person name="Macmil S.L."/>
            <person name="Magdelenat G."/>
            <person name="Matthews L."/>
            <person name="McCorrison J."/>
            <person name="Monaghan E.L."/>
            <person name="Mun J.H."/>
            <person name="Najar F.Z."/>
            <person name="Nicholson C."/>
            <person name="Noirot C."/>
            <person name="O'Bleness M."/>
            <person name="Paule C.R."/>
            <person name="Poulain J."/>
            <person name="Prion F."/>
            <person name="Qin B."/>
            <person name="Qu C."/>
            <person name="Retzel E.F."/>
            <person name="Riddle C."/>
            <person name="Sallet E."/>
            <person name="Samain S."/>
            <person name="Samson N."/>
            <person name="Sanders I."/>
            <person name="Saurat O."/>
            <person name="Scarpelli C."/>
            <person name="Schiex T."/>
            <person name="Segurens B."/>
            <person name="Severin A.J."/>
            <person name="Sherrier D.J."/>
            <person name="Shi R."/>
            <person name="Sims S."/>
            <person name="Singer S.R."/>
            <person name="Sinharoy S."/>
            <person name="Sterck L."/>
            <person name="Viollet A."/>
            <person name="Wang B.B."/>
            <person name="Wang K."/>
            <person name="Wang M."/>
            <person name="Wang X."/>
            <person name="Warfsmann J."/>
            <person name="Weissenbach J."/>
            <person name="White D.D."/>
            <person name="White J.D."/>
            <person name="Wiley G.B."/>
            <person name="Wincker P."/>
            <person name="Xing Y."/>
            <person name="Yang L."/>
            <person name="Yao Z."/>
            <person name="Ying F."/>
            <person name="Zhai J."/>
            <person name="Zhou L."/>
            <person name="Zuber A."/>
            <person name="Denarie J."/>
            <person name="Dixon R.A."/>
            <person name="May G.D."/>
            <person name="Schwartz D.C."/>
            <person name="Rogers J."/>
            <person name="Quetier F."/>
            <person name="Town C.D."/>
            <person name="Roe B.A."/>
        </authorList>
    </citation>
    <scope>NUCLEOTIDE SEQUENCE [LARGE SCALE GENOMIC DNA]</scope>
    <source>
        <strain evidence="1">A17</strain>
        <strain evidence="2 3">cv. Jemalong A17</strain>
    </source>
</reference>
<dbReference type="AlphaFoldDB" id="G7J019"/>
<dbReference type="HOGENOM" id="CLU_2725968_0_0_1"/>
<reference evidence="1 3" key="2">
    <citation type="journal article" date="2014" name="BMC Genomics">
        <title>An improved genome release (version Mt4.0) for the model legume Medicago truncatula.</title>
        <authorList>
            <person name="Tang H."/>
            <person name="Krishnakumar V."/>
            <person name="Bidwell S."/>
            <person name="Rosen B."/>
            <person name="Chan A."/>
            <person name="Zhou S."/>
            <person name="Gentzbittel L."/>
            <person name="Childs K.L."/>
            <person name="Yandell M."/>
            <person name="Gundlach H."/>
            <person name="Mayer K.F."/>
            <person name="Schwartz D.C."/>
            <person name="Town C.D."/>
        </authorList>
    </citation>
    <scope>GENOME REANNOTATION</scope>
    <source>
        <strain evidence="2 3">cv. Jemalong A17</strain>
    </source>
</reference>
<dbReference type="EMBL" id="CM001219">
    <property type="protein sequence ID" value="AES70416.2"/>
    <property type="molecule type" value="Genomic_DNA"/>
</dbReference>
<evidence type="ECO:0000313" key="1">
    <source>
        <dbReference type="EMBL" id="AES70416.2"/>
    </source>
</evidence>
<proteinExistence type="predicted"/>
<accession>G7J019</accession>
<gene>
    <name evidence="1" type="ordered locus">MTR_3g054960</name>
</gene>
<dbReference type="STRING" id="3880.G7J019"/>
<name>G7J019_MEDTR</name>
<dbReference type="PaxDb" id="3880-AES70416"/>